<feature type="region of interest" description="Disordered" evidence="1">
    <location>
        <begin position="1"/>
        <end position="23"/>
    </location>
</feature>
<dbReference type="InterPro" id="IPR051344">
    <property type="entry name" value="Vgb"/>
</dbReference>
<evidence type="ECO:0000313" key="2">
    <source>
        <dbReference type="EMBL" id="NNH24317.1"/>
    </source>
</evidence>
<evidence type="ECO:0000256" key="1">
    <source>
        <dbReference type="SAM" id="MobiDB-lite"/>
    </source>
</evidence>
<dbReference type="RefSeq" id="WP_212771144.1">
    <property type="nucleotide sequence ID" value="NZ_JABEMA010000316.1"/>
</dbReference>
<proteinExistence type="predicted"/>
<dbReference type="Gene3D" id="2.120.10.30">
    <property type="entry name" value="TolB, C-terminal domain"/>
    <property type="match status" value="1"/>
</dbReference>
<dbReference type="SUPFAM" id="SSF63829">
    <property type="entry name" value="Calcium-dependent phosphotriesterase"/>
    <property type="match status" value="1"/>
</dbReference>
<dbReference type="Proteomes" id="UP000555552">
    <property type="component" value="Unassembled WGS sequence"/>
</dbReference>
<accession>A0A849BTN7</accession>
<dbReference type="PANTHER" id="PTHR40274">
    <property type="entry name" value="VIRGINIAMYCIN B LYASE"/>
    <property type="match status" value="1"/>
</dbReference>
<dbReference type="AlphaFoldDB" id="A0A849BTN7"/>
<protein>
    <submittedName>
        <fullName evidence="2">ScyD/ScyE family protein</fullName>
    </submittedName>
</protein>
<dbReference type="NCBIfam" id="NF033206">
    <property type="entry name" value="ScyE_fam"/>
    <property type="match status" value="1"/>
</dbReference>
<dbReference type="InterPro" id="IPR048031">
    <property type="entry name" value="ScyD/ScyE-like"/>
</dbReference>
<comment type="caution">
    <text evidence="2">The sequence shown here is derived from an EMBL/GenBank/DDBJ whole genome shotgun (WGS) entry which is preliminary data.</text>
</comment>
<organism evidence="2 3">
    <name type="scientific">Pseudokineococcus marinus</name>
    <dbReference type="NCBI Taxonomy" id="351215"/>
    <lineage>
        <taxon>Bacteria</taxon>
        <taxon>Bacillati</taxon>
        <taxon>Actinomycetota</taxon>
        <taxon>Actinomycetes</taxon>
        <taxon>Kineosporiales</taxon>
        <taxon>Kineosporiaceae</taxon>
        <taxon>Pseudokineococcus</taxon>
    </lineage>
</organism>
<evidence type="ECO:0000313" key="3">
    <source>
        <dbReference type="Proteomes" id="UP000555552"/>
    </source>
</evidence>
<keyword evidence="3" id="KW-1185">Reference proteome</keyword>
<dbReference type="EMBL" id="JABEMA010000316">
    <property type="protein sequence ID" value="NNH24317.1"/>
    <property type="molecule type" value="Genomic_DNA"/>
</dbReference>
<sequence>GLALAGAPAAATAAEPPDVTAAEPPDVTVVADGLVGPLSLDATPRGDVVVAQSFAGLLTRLDRTGGRTDLVALPGEEVAGVSAPSAAGVLYTHSLGEGPDAVANLERVDRRGRVQVVADLAAHERGANPDGGTVYGLRDTAQSCLDQLPEGFPGRYTGEVYSHPYATARMRGGRTAVADAGGNALLSVDVRGRVDVVAVLPAQPAVLTADVAAQNGLPDCVVGQTYWFEPVPTDVETGPDGALYASLLPGGPEDPSLGARGSVVRVDPRTGAVTTVLDGLLAATGVAVGDDGTVYATELFGGRVVALAPGADAPTTVLEAELPAAVELAGGDLWVTTQALGPTGQVLRVDL</sequence>
<dbReference type="InterPro" id="IPR011042">
    <property type="entry name" value="6-blade_b-propeller_TolB-like"/>
</dbReference>
<reference evidence="2 3" key="1">
    <citation type="submission" date="2020-05" db="EMBL/GenBank/DDBJ databases">
        <title>MicrobeNet Type strains.</title>
        <authorList>
            <person name="Nicholson A.C."/>
        </authorList>
    </citation>
    <scope>NUCLEOTIDE SEQUENCE [LARGE SCALE GENOMIC DNA]</scope>
    <source>
        <strain evidence="2 3">JCM 14547</strain>
    </source>
</reference>
<dbReference type="PANTHER" id="PTHR40274:SF4">
    <property type="entry name" value="BLL1406 PROTEIN"/>
    <property type="match status" value="1"/>
</dbReference>
<feature type="non-terminal residue" evidence="2">
    <location>
        <position position="1"/>
    </location>
</feature>
<gene>
    <name evidence="2" type="ORF">HLB09_14715</name>
</gene>
<name>A0A849BTN7_9ACTN</name>